<dbReference type="Proteomes" id="UP000032545">
    <property type="component" value="Unassembled WGS sequence"/>
</dbReference>
<accession>A0A0D8BJ92</accession>
<reference evidence="1 2" key="2">
    <citation type="journal article" date="2016" name="Genome Announc.">
        <title>Permanent Draft Genome Sequences for Two Variants of Frankia sp. Strain CpI1, the First Frankia Strain Isolated from Root Nodules of Comptonia peregrina.</title>
        <authorList>
            <person name="Oshone R."/>
            <person name="Hurst S.G.IV."/>
            <person name="Abebe-Akele F."/>
            <person name="Simpson S."/>
            <person name="Morris K."/>
            <person name="Thomas W.K."/>
            <person name="Tisa L.S."/>
        </authorList>
    </citation>
    <scope>NUCLEOTIDE SEQUENCE [LARGE SCALE GENOMIC DNA]</scope>
    <source>
        <strain evidence="2">CpI1-S</strain>
    </source>
</reference>
<name>A0A0D8BJ92_9ACTN</name>
<keyword evidence="2" id="KW-1185">Reference proteome</keyword>
<dbReference type="EMBL" id="JYFN01000007">
    <property type="protein sequence ID" value="KJE24308.1"/>
    <property type="molecule type" value="Genomic_DNA"/>
</dbReference>
<gene>
    <name evidence="1" type="ORF">FF36_01383</name>
</gene>
<dbReference type="AlphaFoldDB" id="A0A0D8BJ92"/>
<dbReference type="PATRIC" id="fig|1502723.3.peg.5622"/>
<reference evidence="2" key="1">
    <citation type="submission" date="2015-02" db="EMBL/GenBank/DDBJ databases">
        <title>Draft Genome of Frankia sp. CpI1-S.</title>
        <authorList>
            <person name="Oshone R.T."/>
            <person name="Ngom M."/>
            <person name="Ghodhbane-Gtari F."/>
            <person name="Gtari M."/>
            <person name="Morris K."/>
            <person name="Thomas K."/>
            <person name="Sen A."/>
            <person name="Tisa L.S."/>
        </authorList>
    </citation>
    <scope>NUCLEOTIDE SEQUENCE [LARGE SCALE GENOMIC DNA]</scope>
    <source>
        <strain evidence="2">CpI1-S</strain>
    </source>
</reference>
<sequence>MVRTGLGDAGGPGTARRSVPTDTLAIASVAAAPCLVGSDPIPPRVAAVCVG</sequence>
<evidence type="ECO:0000313" key="1">
    <source>
        <dbReference type="EMBL" id="KJE24308.1"/>
    </source>
</evidence>
<organism evidence="1 2">
    <name type="scientific">Frankia torreyi</name>
    <dbReference type="NCBI Taxonomy" id="1856"/>
    <lineage>
        <taxon>Bacteria</taxon>
        <taxon>Bacillati</taxon>
        <taxon>Actinomycetota</taxon>
        <taxon>Actinomycetes</taxon>
        <taxon>Frankiales</taxon>
        <taxon>Frankiaceae</taxon>
        <taxon>Frankia</taxon>
    </lineage>
</organism>
<evidence type="ECO:0000313" key="2">
    <source>
        <dbReference type="Proteomes" id="UP000032545"/>
    </source>
</evidence>
<protein>
    <submittedName>
        <fullName evidence="1">Uncharacterized protein</fullName>
    </submittedName>
</protein>
<comment type="caution">
    <text evidence="1">The sequence shown here is derived from an EMBL/GenBank/DDBJ whole genome shotgun (WGS) entry which is preliminary data.</text>
</comment>
<proteinExistence type="predicted"/>